<evidence type="ECO:0000256" key="3">
    <source>
        <dbReference type="ARBA" id="ARBA00022452"/>
    </source>
</evidence>
<dbReference type="RefSeq" id="WP_127700372.1">
    <property type="nucleotide sequence ID" value="NZ_SACS01000020.1"/>
</dbReference>
<dbReference type="GO" id="GO:0006826">
    <property type="term" value="P:iron ion transport"/>
    <property type="evidence" value="ECO:0007669"/>
    <property type="project" value="UniProtKB-KW"/>
</dbReference>
<dbReference type="InterPro" id="IPR000531">
    <property type="entry name" value="Beta-barrel_TonB"/>
</dbReference>
<evidence type="ECO:0000256" key="4">
    <source>
        <dbReference type="ARBA" id="ARBA00022496"/>
    </source>
</evidence>
<keyword evidence="2 11" id="KW-0813">Transport</keyword>
<evidence type="ECO:0000256" key="6">
    <source>
        <dbReference type="ARBA" id="ARBA00023004"/>
    </source>
</evidence>
<sequence length="746" mass="82088">MTDSVFATIAAAVLLVPSAMATAAEPVTPDANERETAIEVIEVYAQKRPQPKSEVSLAVSSLDGEALAQRRIADTTQLSGLAPNLLASTVAGEGTTPSFNIRGVGMFDYNTTTISPIAIYSDDVVSGGANFLSSSLFDLEQVDVLRGPQGTLFGRNTTGGAILLMSKQPDAEFGGYASAEIAEHDTRQLTAAVNMPLTEQTSARLAVQHKDYQYSMQNLFPLGQDGGMRHNNVRLIVRTELENWVVSSKLTLEDIEGAPKPIYSAGIMAADGSGTRCPLSQVGSRNCVDSFGLSGPSDDFWQTVADTHDKKHDTEGWTGSVNVSGELAPGYQFKSVTAVKDLQRFHSFDSDGPGNFIEGSFDSDNEFFSQEFSLAIEQDGRYWISGLFYLNESLDQQNDLDLFRDFRAIPALAAVPAQFFYFNQLDNQSFSAYSQLDQPLSDAWTLTAGVRFTREQTDYVARADLDTVPVYIPKLWDLAGEVADSEWSGKLALLQKISSNYNQYYSLSRGFKAGGYNGGYSTSPQQAADSTYAPERLTAWEVGGHWLAPQQQLSFDWAAFYYDYQDQQVFVNQTSGPAPYHVLKNAGESTIYGVEAEMSWRPVAAMKLDLAVGHIPKAELGSDQSNALFVADNRLPFTSEWMASGQLEYDLSAVVNHLLVQLGFVYQSEFFFDQYENPYIRQDGYTLWHGRIAYQPTPELELAVFGKNLLNKEYTELKFDSIAALSAVTQLRGEARQLGVGVTYHF</sequence>
<evidence type="ECO:0000256" key="8">
    <source>
        <dbReference type="ARBA" id="ARBA00023077"/>
    </source>
</evidence>
<evidence type="ECO:0000256" key="2">
    <source>
        <dbReference type="ARBA" id="ARBA00022448"/>
    </source>
</evidence>
<feature type="domain" description="TonB-dependent receptor-like beta-barrel" evidence="14">
    <location>
        <begin position="297"/>
        <end position="709"/>
    </location>
</feature>
<dbReference type="AlphaFoldDB" id="A0A437QGK3"/>
<keyword evidence="10 11" id="KW-0998">Cell outer membrane</keyword>
<keyword evidence="9 11" id="KW-0472">Membrane</keyword>
<dbReference type="PROSITE" id="PS52016">
    <property type="entry name" value="TONB_DEPENDENT_REC_3"/>
    <property type="match status" value="1"/>
</dbReference>
<keyword evidence="4" id="KW-0410">Iron transport</keyword>
<dbReference type="EMBL" id="SACS01000020">
    <property type="protein sequence ID" value="RVU33544.1"/>
    <property type="molecule type" value="Genomic_DNA"/>
</dbReference>
<evidence type="ECO:0000256" key="11">
    <source>
        <dbReference type="PROSITE-ProRule" id="PRU01360"/>
    </source>
</evidence>
<evidence type="ECO:0000313" key="16">
    <source>
        <dbReference type="EMBL" id="RVU33544.1"/>
    </source>
</evidence>
<evidence type="ECO:0000256" key="10">
    <source>
        <dbReference type="ARBA" id="ARBA00023237"/>
    </source>
</evidence>
<dbReference type="OrthoDB" id="7051185at2"/>
<dbReference type="GO" id="GO:0009279">
    <property type="term" value="C:cell outer membrane"/>
    <property type="evidence" value="ECO:0007669"/>
    <property type="project" value="UniProtKB-SubCell"/>
</dbReference>
<name>A0A437QGK3_9GAMM</name>
<accession>A0A437QGK3</accession>
<dbReference type="PANTHER" id="PTHR32552">
    <property type="entry name" value="FERRICHROME IRON RECEPTOR-RELATED"/>
    <property type="match status" value="1"/>
</dbReference>
<dbReference type="PANTHER" id="PTHR32552:SF81">
    <property type="entry name" value="TONB-DEPENDENT OUTER MEMBRANE RECEPTOR"/>
    <property type="match status" value="1"/>
</dbReference>
<evidence type="ECO:0000256" key="7">
    <source>
        <dbReference type="ARBA" id="ARBA00023065"/>
    </source>
</evidence>
<feature type="domain" description="TonB-dependent receptor plug" evidence="15">
    <location>
        <begin position="52"/>
        <end position="161"/>
    </location>
</feature>
<keyword evidence="17" id="KW-1185">Reference proteome</keyword>
<keyword evidence="7" id="KW-0406">Ion transport</keyword>
<gene>
    <name evidence="16" type="ORF">EOE67_16135</name>
</gene>
<evidence type="ECO:0000259" key="15">
    <source>
        <dbReference type="Pfam" id="PF07715"/>
    </source>
</evidence>
<evidence type="ECO:0000256" key="9">
    <source>
        <dbReference type="ARBA" id="ARBA00023136"/>
    </source>
</evidence>
<organism evidence="16 17">
    <name type="scientific">Rheinheimera riviphila</name>
    <dbReference type="NCBI Taxonomy" id="1834037"/>
    <lineage>
        <taxon>Bacteria</taxon>
        <taxon>Pseudomonadati</taxon>
        <taxon>Pseudomonadota</taxon>
        <taxon>Gammaproteobacteria</taxon>
        <taxon>Chromatiales</taxon>
        <taxon>Chromatiaceae</taxon>
        <taxon>Rheinheimera</taxon>
    </lineage>
</organism>
<keyword evidence="6" id="KW-0408">Iron</keyword>
<keyword evidence="3 11" id="KW-1134">Transmembrane beta strand</keyword>
<dbReference type="Gene3D" id="2.40.170.20">
    <property type="entry name" value="TonB-dependent receptor, beta-barrel domain"/>
    <property type="match status" value="1"/>
</dbReference>
<dbReference type="InterPro" id="IPR039426">
    <property type="entry name" value="TonB-dep_rcpt-like"/>
</dbReference>
<evidence type="ECO:0000256" key="1">
    <source>
        <dbReference type="ARBA" id="ARBA00004571"/>
    </source>
</evidence>
<dbReference type="InterPro" id="IPR036942">
    <property type="entry name" value="Beta-barrel_TonB_sf"/>
</dbReference>
<dbReference type="InterPro" id="IPR012910">
    <property type="entry name" value="Plug_dom"/>
</dbReference>
<comment type="similarity">
    <text evidence="11 12">Belongs to the TonB-dependent receptor family.</text>
</comment>
<feature type="signal peptide" evidence="13">
    <location>
        <begin position="1"/>
        <end position="23"/>
    </location>
</feature>
<keyword evidence="16" id="KW-0675">Receptor</keyword>
<dbReference type="SUPFAM" id="SSF56935">
    <property type="entry name" value="Porins"/>
    <property type="match status" value="1"/>
</dbReference>
<evidence type="ECO:0000256" key="5">
    <source>
        <dbReference type="ARBA" id="ARBA00022692"/>
    </source>
</evidence>
<keyword evidence="8 12" id="KW-0798">TonB box</keyword>
<evidence type="ECO:0000259" key="14">
    <source>
        <dbReference type="Pfam" id="PF00593"/>
    </source>
</evidence>
<proteinExistence type="inferred from homology"/>
<keyword evidence="13" id="KW-0732">Signal</keyword>
<comment type="caution">
    <text evidence="16">The sequence shown here is derived from an EMBL/GenBank/DDBJ whole genome shotgun (WGS) entry which is preliminary data.</text>
</comment>
<protein>
    <submittedName>
        <fullName evidence="16">TonB-dependent receptor</fullName>
    </submittedName>
</protein>
<feature type="chain" id="PRO_5019347770" evidence="13">
    <location>
        <begin position="24"/>
        <end position="746"/>
    </location>
</feature>
<reference evidence="16 17" key="1">
    <citation type="submission" date="2019-01" db="EMBL/GenBank/DDBJ databases">
        <authorList>
            <person name="Chen W.-M."/>
        </authorList>
    </citation>
    <scope>NUCLEOTIDE SEQUENCE [LARGE SCALE GENOMIC DNA]</scope>
    <source>
        <strain evidence="16 17">KYPC3</strain>
    </source>
</reference>
<dbReference type="Proteomes" id="UP000283077">
    <property type="component" value="Unassembled WGS sequence"/>
</dbReference>
<dbReference type="Pfam" id="PF07715">
    <property type="entry name" value="Plug"/>
    <property type="match status" value="1"/>
</dbReference>
<evidence type="ECO:0000313" key="17">
    <source>
        <dbReference type="Proteomes" id="UP000283077"/>
    </source>
</evidence>
<keyword evidence="5 11" id="KW-0812">Transmembrane</keyword>
<evidence type="ECO:0000256" key="12">
    <source>
        <dbReference type="RuleBase" id="RU003357"/>
    </source>
</evidence>
<evidence type="ECO:0000256" key="13">
    <source>
        <dbReference type="SAM" id="SignalP"/>
    </source>
</evidence>
<dbReference type="Pfam" id="PF00593">
    <property type="entry name" value="TonB_dep_Rec_b-barrel"/>
    <property type="match status" value="1"/>
</dbReference>
<comment type="subcellular location">
    <subcellularLocation>
        <location evidence="1 11">Cell outer membrane</location>
        <topology evidence="1 11">Multi-pass membrane protein</topology>
    </subcellularLocation>
</comment>